<evidence type="ECO:0000259" key="4">
    <source>
        <dbReference type="PROSITE" id="PS51192"/>
    </source>
</evidence>
<dbReference type="Gene3D" id="3.40.50.300">
    <property type="entry name" value="P-loop containing nucleotide triphosphate hydrolases"/>
    <property type="match status" value="1"/>
</dbReference>
<dbReference type="InterPro" id="IPR014001">
    <property type="entry name" value="Helicase_ATP-bd"/>
</dbReference>
<feature type="domain" description="Helicase C-terminal" evidence="5">
    <location>
        <begin position="398"/>
        <end position="559"/>
    </location>
</feature>
<dbReference type="GO" id="GO:0016787">
    <property type="term" value="F:hydrolase activity"/>
    <property type="evidence" value="ECO:0007669"/>
    <property type="project" value="UniProtKB-KW"/>
</dbReference>
<dbReference type="OrthoDB" id="448448at2759"/>
<dbReference type="AlphaFoldDB" id="R0KNI7"/>
<dbReference type="InterPro" id="IPR000330">
    <property type="entry name" value="SNF2_N"/>
</dbReference>
<accession>R0KNI7</accession>
<dbReference type="Pfam" id="PF00271">
    <property type="entry name" value="Helicase_C"/>
    <property type="match status" value="1"/>
</dbReference>
<sequence length="571" mass="64808">MSEKKSSWHEMIKRKLANKTKTLENHKVIIPLENPVTNTVVAVDNQPVRLKVSVNTFGTITLKPSSKALSKILCSCKDTVYDIKNNEWKVSPNDYLKIKKTLQSNKFLFDDIPKGLLQLLSNKTIPYDFRLSGEIYEKMFKFQKDAVLFSLNRGGRVLLGDDMGLGKTVQALGVAYYYKVEWPLLIIAPASLLDNWAESIRNFLDEMGTIVRSKSDFGDKISIISYEMADKNAEIIKAIKFGVILCDECHYLKSTTSQRSKKLVPILQSCSRLVLMSGTPAVSRPVELYNVFGALDKTLFPNFQEYGKRYCNARKVGHWYDYKGCTNADELNWILKEFFMIRRTKAEVLSQLPLKSRRQIVLSTAAKTTTTTADILGETVETSIMSQYAEAASIKLDCVKEYVQTMIDRDIKFIIFAHHTVMLDGLSEFLTSKNLNYIRIDGSVAGQMRHKYVTEFQNNENVRIALLSLTACSTGLTLTAAKAVVFAELYWNPGTLLQAEDRIHRIGQKDNVDIHYLVAKGTIDEYVWPVLIKKLNVLQSLGIQENNLKKVNTGNKKQLLSMIILRKNKKC</sequence>
<protein>
    <submittedName>
        <fullName evidence="6">SWI/SNF-related matrix-associated actin-dependent regulator of chromatin subfamily A-like protein 1</fullName>
    </submittedName>
</protein>
<dbReference type="PANTHER" id="PTHR45766:SF6">
    <property type="entry name" value="SWI_SNF-RELATED MATRIX-ASSOCIATED ACTIN-DEPENDENT REGULATOR OF CHROMATIN SUBFAMILY A-LIKE PROTEIN 1"/>
    <property type="match status" value="1"/>
</dbReference>
<feature type="domain" description="Helicase ATP-binding" evidence="4">
    <location>
        <begin position="148"/>
        <end position="298"/>
    </location>
</feature>
<dbReference type="InterPro" id="IPR001650">
    <property type="entry name" value="Helicase_C-like"/>
</dbReference>
<dbReference type="GO" id="GO:0043596">
    <property type="term" value="C:nuclear replication fork"/>
    <property type="evidence" value="ECO:0007669"/>
    <property type="project" value="TreeGrafter"/>
</dbReference>
<dbReference type="PANTHER" id="PTHR45766">
    <property type="entry name" value="DNA ANNEALING HELICASE AND ENDONUCLEASE ZRANB3 FAMILY MEMBER"/>
    <property type="match status" value="1"/>
</dbReference>
<keyword evidence="3" id="KW-0067">ATP-binding</keyword>
<dbReference type="InterPro" id="IPR038718">
    <property type="entry name" value="SNF2-like_sf"/>
</dbReference>
<keyword evidence="1" id="KW-0547">Nucleotide-binding</keyword>
<evidence type="ECO:0000256" key="3">
    <source>
        <dbReference type="ARBA" id="ARBA00022840"/>
    </source>
</evidence>
<dbReference type="GO" id="GO:0005524">
    <property type="term" value="F:ATP binding"/>
    <property type="evidence" value="ECO:0007669"/>
    <property type="project" value="InterPro"/>
</dbReference>
<dbReference type="PROSITE" id="PS51194">
    <property type="entry name" value="HELICASE_CTER"/>
    <property type="match status" value="1"/>
</dbReference>
<dbReference type="SUPFAM" id="SSF52540">
    <property type="entry name" value="P-loop containing nucleoside triphosphate hydrolases"/>
    <property type="match status" value="2"/>
</dbReference>
<evidence type="ECO:0000313" key="7">
    <source>
        <dbReference type="Proteomes" id="UP000016927"/>
    </source>
</evidence>
<dbReference type="Gene3D" id="3.40.50.10810">
    <property type="entry name" value="Tandem AAA-ATPase domain"/>
    <property type="match status" value="1"/>
</dbReference>
<dbReference type="GO" id="GO:0006281">
    <property type="term" value="P:DNA repair"/>
    <property type="evidence" value="ECO:0007669"/>
    <property type="project" value="TreeGrafter"/>
</dbReference>
<dbReference type="HOGENOM" id="CLU_000315_33_4_1"/>
<evidence type="ECO:0000256" key="1">
    <source>
        <dbReference type="ARBA" id="ARBA00022741"/>
    </source>
</evidence>
<dbReference type="VEuPathDB" id="MicrosporidiaDB:NBO_491g0003"/>
<dbReference type="Pfam" id="PF00176">
    <property type="entry name" value="SNF2-rel_dom"/>
    <property type="match status" value="1"/>
</dbReference>
<dbReference type="CDD" id="cd18793">
    <property type="entry name" value="SF2_C_SNF"/>
    <property type="match status" value="1"/>
</dbReference>
<dbReference type="Proteomes" id="UP000016927">
    <property type="component" value="Unassembled WGS sequence"/>
</dbReference>
<evidence type="ECO:0000313" key="6">
    <source>
        <dbReference type="EMBL" id="EOB12241.1"/>
    </source>
</evidence>
<dbReference type="InterPro" id="IPR049730">
    <property type="entry name" value="SNF2/RAD54-like_C"/>
</dbReference>
<proteinExistence type="predicted"/>
<dbReference type="SMART" id="SM00490">
    <property type="entry name" value="HELICc"/>
    <property type="match status" value="1"/>
</dbReference>
<dbReference type="OMA" id="WTNDETK"/>
<organism evidence="6 7">
    <name type="scientific">Nosema bombycis (strain CQ1 / CVCC 102059)</name>
    <name type="common">Microsporidian parasite</name>
    <name type="synonym">Pebrine of silkworm</name>
    <dbReference type="NCBI Taxonomy" id="578461"/>
    <lineage>
        <taxon>Eukaryota</taxon>
        <taxon>Fungi</taxon>
        <taxon>Fungi incertae sedis</taxon>
        <taxon>Microsporidia</taxon>
        <taxon>Nosematidae</taxon>
        <taxon>Nosema</taxon>
    </lineage>
</organism>
<dbReference type="STRING" id="578461.R0KNI7"/>
<reference evidence="6 7" key="1">
    <citation type="journal article" date="2013" name="BMC Genomics">
        <title>Comparative genomics of parasitic silkworm microsporidia reveal an association between genome expansion and host adaptation.</title>
        <authorList>
            <person name="Pan G."/>
            <person name="Xu J."/>
            <person name="Li T."/>
            <person name="Xia Q."/>
            <person name="Liu S.L."/>
            <person name="Zhang G."/>
            <person name="Li S."/>
            <person name="Li C."/>
            <person name="Liu H."/>
            <person name="Yang L."/>
            <person name="Liu T."/>
            <person name="Zhang X."/>
            <person name="Wu Z."/>
            <person name="Fan W."/>
            <person name="Dang X."/>
            <person name="Xiang H."/>
            <person name="Tao M."/>
            <person name="Li Y."/>
            <person name="Hu J."/>
            <person name="Li Z."/>
            <person name="Lin L."/>
            <person name="Luo J."/>
            <person name="Geng L."/>
            <person name="Wang L."/>
            <person name="Long M."/>
            <person name="Wan Y."/>
            <person name="He N."/>
            <person name="Zhang Z."/>
            <person name="Lu C."/>
            <person name="Keeling P.J."/>
            <person name="Wang J."/>
            <person name="Xiang Z."/>
            <person name="Zhou Z."/>
        </authorList>
    </citation>
    <scope>NUCLEOTIDE SEQUENCE [LARGE SCALE GENOMIC DNA]</scope>
    <source>
        <strain evidence="7">CQ1 / CVCC 102059</strain>
    </source>
</reference>
<evidence type="ECO:0000256" key="2">
    <source>
        <dbReference type="ARBA" id="ARBA00022801"/>
    </source>
</evidence>
<dbReference type="GO" id="GO:0031297">
    <property type="term" value="P:replication fork processing"/>
    <property type="evidence" value="ECO:0007669"/>
    <property type="project" value="TreeGrafter"/>
</dbReference>
<evidence type="ECO:0000259" key="5">
    <source>
        <dbReference type="PROSITE" id="PS51194"/>
    </source>
</evidence>
<gene>
    <name evidence="6" type="primary">SMAL1</name>
    <name evidence="6" type="ORF">NBO_491g0003</name>
</gene>
<dbReference type="SMART" id="SM00487">
    <property type="entry name" value="DEXDc"/>
    <property type="match status" value="1"/>
</dbReference>
<dbReference type="InterPro" id="IPR027417">
    <property type="entry name" value="P-loop_NTPase"/>
</dbReference>
<keyword evidence="2" id="KW-0378">Hydrolase</keyword>
<dbReference type="EMBL" id="KB909399">
    <property type="protein sequence ID" value="EOB12241.1"/>
    <property type="molecule type" value="Genomic_DNA"/>
</dbReference>
<dbReference type="CDD" id="cd18010">
    <property type="entry name" value="DEXHc_HARP_SMARCAL1"/>
    <property type="match status" value="1"/>
</dbReference>
<dbReference type="PROSITE" id="PS51192">
    <property type="entry name" value="HELICASE_ATP_BIND_1"/>
    <property type="match status" value="1"/>
</dbReference>
<name>R0KNI7_NOSB1</name>
<keyword evidence="7" id="KW-1185">Reference proteome</keyword>